<reference evidence="2 3" key="1">
    <citation type="submission" date="2021-03" db="EMBL/GenBank/DDBJ databases">
        <title>Assistant Professor.</title>
        <authorList>
            <person name="Huq M.A."/>
        </authorList>
    </citation>
    <scope>NUCLEOTIDE SEQUENCE [LARGE SCALE GENOMIC DNA]</scope>
    <source>
        <strain evidence="2 3">MAH-29</strain>
    </source>
</reference>
<evidence type="ECO:0008006" key="4">
    <source>
        <dbReference type="Google" id="ProtNLM"/>
    </source>
</evidence>
<dbReference type="Proteomes" id="UP000677244">
    <property type="component" value="Unassembled WGS sequence"/>
</dbReference>
<evidence type="ECO:0000256" key="1">
    <source>
        <dbReference type="SAM" id="SignalP"/>
    </source>
</evidence>
<feature type="signal peptide" evidence="1">
    <location>
        <begin position="1"/>
        <end position="21"/>
    </location>
</feature>
<gene>
    <name evidence="2" type="ORF">J7I42_09120</name>
</gene>
<feature type="chain" id="PRO_5047172393" description="Outer membrane lipoprotein-sorting protein" evidence="1">
    <location>
        <begin position="22"/>
        <end position="242"/>
    </location>
</feature>
<evidence type="ECO:0000313" key="2">
    <source>
        <dbReference type="EMBL" id="MBO9200419.1"/>
    </source>
</evidence>
<protein>
    <recommendedName>
        <fullName evidence="4">Outer membrane lipoprotein-sorting protein</fullName>
    </recommendedName>
</protein>
<name>A0ABS3YR90_9BACT</name>
<dbReference type="Gene3D" id="2.50.20.10">
    <property type="entry name" value="Lipoprotein localisation LolA/LolB/LppX"/>
    <property type="match status" value="1"/>
</dbReference>
<dbReference type="EMBL" id="JAGHKO010000001">
    <property type="protein sequence ID" value="MBO9200419.1"/>
    <property type="molecule type" value="Genomic_DNA"/>
</dbReference>
<keyword evidence="1" id="KW-0732">Signal</keyword>
<dbReference type="RefSeq" id="WP_209138464.1">
    <property type="nucleotide sequence ID" value="NZ_JAGHKO010000001.1"/>
</dbReference>
<sequence length="242" mass="26461">MRSFKIALLAAGMLAVASVKAQTVDEIVNKHLDAMGGKEKLGSLKSVYTEYNLNMNGHDASGATWVVNGKACRNEINFGGQKIVQCFAPNSAWAINPFMGQTTPTAMSADEVKAGQSQFDLTGPFYNYAAKGNTIELLGKETVDGKEAFKLSVKIKEGGREYTSWIDATTGYLVKEVIKSSINGMDVETTMKPSDYKKTENGYVMPLNMEFNISTGLHMVITNTKVEVNKEIEASLFEMPKQ</sequence>
<organism evidence="2 3">
    <name type="scientific">Niastella soli</name>
    <dbReference type="NCBI Taxonomy" id="2821487"/>
    <lineage>
        <taxon>Bacteria</taxon>
        <taxon>Pseudomonadati</taxon>
        <taxon>Bacteroidota</taxon>
        <taxon>Chitinophagia</taxon>
        <taxon>Chitinophagales</taxon>
        <taxon>Chitinophagaceae</taxon>
        <taxon>Niastella</taxon>
    </lineage>
</organism>
<accession>A0ABS3YR90</accession>
<proteinExistence type="predicted"/>
<evidence type="ECO:0000313" key="3">
    <source>
        <dbReference type="Proteomes" id="UP000677244"/>
    </source>
</evidence>
<keyword evidence="3" id="KW-1185">Reference proteome</keyword>
<comment type="caution">
    <text evidence="2">The sequence shown here is derived from an EMBL/GenBank/DDBJ whole genome shotgun (WGS) entry which is preliminary data.</text>
</comment>